<dbReference type="RefSeq" id="WP_089830115.1">
    <property type="nucleotide sequence ID" value="NZ_FNBN01000002.1"/>
</dbReference>
<protein>
    <submittedName>
        <fullName evidence="1">Uncharacterized protein</fullName>
    </submittedName>
</protein>
<evidence type="ECO:0000313" key="1">
    <source>
        <dbReference type="EMBL" id="SDF48834.1"/>
    </source>
</evidence>
<dbReference type="AlphaFoldDB" id="A0A1G7LHL7"/>
<reference evidence="1 2" key="1">
    <citation type="submission" date="2016-10" db="EMBL/GenBank/DDBJ databases">
        <authorList>
            <person name="de Groot N.N."/>
        </authorList>
    </citation>
    <scope>NUCLEOTIDE SEQUENCE [LARGE SCALE GENOMIC DNA]</scope>
    <source>
        <strain evidence="1 2">DSM 527</strain>
    </source>
</reference>
<sequence>MDKATATATDNLNDEQIKQYLENRKLLLLSKFLPQQTSGITFWEQLMCVGFNPDVSRLEAVVRIKQPNGYSGGLCSTGSHEFVRFFVDYHDGAGFQDAGFTSFKVADIPDPAPFKKHPLHYMAYIFLNDEAHRRFTACDIAVIPTVRAILSWNSIPSPNPNDIPHFGNVVDVDIQLKRKRIIFWGDLIKELNIKEKLDVLPQVDEEFKLPVIDKPLPPVEQFYKMYKGAGVEDHRTFYSSIIPQLPQVAEIPNTEPAFDLDIVSKIGVNIADITKIITNPIFEKDNANITYEQLTCVGLNTHSDTLGAVIKVKKSTGFSGNLCTSGSKEYVAFWADWNNDGTFDEYLGTVSVTVHDVSNIPNDGLYYNVALPLDLCKRLRSCEMPNVVGIRGVLSWQTLPSTTDPNALNFYGNRVDVRVQLRPGIQDGGKVGINIFDVNGVAVSNIDQVAISTRGLAYSSAVFPGAAYPFGGLIKLSGMFTNSGPSGTTFYKVQFLDTSGGTWQDVMDKQKFQIIESSVLTLHDQDPSLTGGWLTYLPSVPFKAEKLSLLAFWDSGNRNGLYKLRVLFTKDPLHAPANISYSSEIFVYLDNTGYTVNGAPSATLDPASTLDVIIAGGDCKFYKKGDVINGQLKAIDKFFSHWSFDLQPAAHIIPPGTPLSTIITPSSRSCVSLVDQGNNGLGFTIDTKYLQSCGYTIRLSATDRSLVGYKITFLDGSYIYNITSHYAEKYLGFAVLP</sequence>
<dbReference type="STRING" id="104663.SAMN04488121_10265"/>
<dbReference type="Proteomes" id="UP000199045">
    <property type="component" value="Unassembled WGS sequence"/>
</dbReference>
<dbReference type="EMBL" id="FNBN01000002">
    <property type="protein sequence ID" value="SDF48834.1"/>
    <property type="molecule type" value="Genomic_DNA"/>
</dbReference>
<dbReference type="OrthoDB" id="9156778at2"/>
<gene>
    <name evidence="1" type="ORF">SAMN04488121_10265</name>
</gene>
<proteinExistence type="predicted"/>
<organism evidence="1 2">
    <name type="scientific">Chitinophaga filiformis</name>
    <name type="common">Myxococcus filiformis</name>
    <name type="synonym">Flexibacter filiformis</name>
    <dbReference type="NCBI Taxonomy" id="104663"/>
    <lineage>
        <taxon>Bacteria</taxon>
        <taxon>Pseudomonadati</taxon>
        <taxon>Bacteroidota</taxon>
        <taxon>Chitinophagia</taxon>
        <taxon>Chitinophagales</taxon>
        <taxon>Chitinophagaceae</taxon>
        <taxon>Chitinophaga</taxon>
    </lineage>
</organism>
<name>A0A1G7LHL7_CHIFI</name>
<accession>A0A1G7LHL7</accession>
<evidence type="ECO:0000313" key="2">
    <source>
        <dbReference type="Proteomes" id="UP000199045"/>
    </source>
</evidence>